<evidence type="ECO:0000313" key="4">
    <source>
        <dbReference type="EMBL" id="GMH62718.1"/>
    </source>
</evidence>
<accession>A0A9W7E1S7</accession>
<dbReference type="Proteomes" id="UP001165085">
    <property type="component" value="Unassembled WGS sequence"/>
</dbReference>
<dbReference type="OrthoDB" id="232671at2759"/>
<evidence type="ECO:0000256" key="2">
    <source>
        <dbReference type="SAM" id="MobiDB-lite"/>
    </source>
</evidence>
<keyword evidence="3" id="KW-0812">Transmembrane</keyword>
<keyword evidence="1" id="KW-0175">Coiled coil</keyword>
<protein>
    <submittedName>
        <fullName evidence="4">Uncharacterized protein</fullName>
    </submittedName>
</protein>
<feature type="transmembrane region" description="Helical" evidence="3">
    <location>
        <begin position="312"/>
        <end position="333"/>
    </location>
</feature>
<gene>
    <name evidence="4" type="ORF">TrST_g11301</name>
</gene>
<keyword evidence="5" id="KW-1185">Reference proteome</keyword>
<sequence length="579" mass="65465">MDTAKIAPYTEPPKHGELEGKGPAPTAREVALLMKRNQELEEENMQLREENKKLRGLGVERQAEQDATHVIASAASSIPLKDDLEMLLVLLCEVMRPRKLVSSLPSCEKTTHLLQSDYIALARGFDFLSKTSGTNEDTVGEYFEKYPAMREMSERNPVFEELLVLTSFRLGNNTKWDAAVRLILGALLSTFDTVTDIYMIYLYYSTGETGFANSSLTSLLMNIGSQLVFVFFQNRRQSKWRIFQEMLYVLTFTKPGIDVYRVVIGAEAEVGALVDPKIEMMITKSSELLCEAIPGAIIQMYAFLTGSNQSGVAVFSLVMSVFTAAFTSTGISFDFDTDKFQRAINLDFYGYVPDGIKKKVQVFVAMFLISACHLTVKALACVLCTIESPATFVIYFGIDMAVYLAYKLFRQDFYYFLPIYGIIGVIVSFLLRLGIKTMVDFTGSLHYRHPIELGGAYWAFTVLSTPIACFYFGSRYLAFMDNEAGTVELSMVLNSTQVYGMIGGLLVLQVTTFAVFLRTINLEYIHTFYLTRTGNDDIMGHFLNNEDDEHKFIVFGHNKHKWIRLREDVVKWVNEKIPE</sequence>
<feature type="transmembrane region" description="Helical" evidence="3">
    <location>
        <begin position="415"/>
        <end position="435"/>
    </location>
</feature>
<name>A0A9W7E1S7_9STRA</name>
<dbReference type="AlphaFoldDB" id="A0A9W7E1S7"/>
<keyword evidence="3" id="KW-1133">Transmembrane helix</keyword>
<evidence type="ECO:0000256" key="1">
    <source>
        <dbReference type="SAM" id="Coils"/>
    </source>
</evidence>
<feature type="transmembrane region" description="Helical" evidence="3">
    <location>
        <begin position="392"/>
        <end position="409"/>
    </location>
</feature>
<evidence type="ECO:0000256" key="3">
    <source>
        <dbReference type="SAM" id="Phobius"/>
    </source>
</evidence>
<feature type="region of interest" description="Disordered" evidence="2">
    <location>
        <begin position="1"/>
        <end position="24"/>
    </location>
</feature>
<feature type="transmembrane region" description="Helical" evidence="3">
    <location>
        <begin position="178"/>
        <end position="204"/>
    </location>
</feature>
<evidence type="ECO:0000313" key="5">
    <source>
        <dbReference type="Proteomes" id="UP001165085"/>
    </source>
</evidence>
<reference evidence="5" key="1">
    <citation type="journal article" date="2023" name="Commun. Biol.">
        <title>Genome analysis of Parmales, the sister group of diatoms, reveals the evolutionary specialization of diatoms from phago-mixotrophs to photoautotrophs.</title>
        <authorList>
            <person name="Ban H."/>
            <person name="Sato S."/>
            <person name="Yoshikawa S."/>
            <person name="Yamada K."/>
            <person name="Nakamura Y."/>
            <person name="Ichinomiya M."/>
            <person name="Sato N."/>
            <person name="Blanc-Mathieu R."/>
            <person name="Endo H."/>
            <person name="Kuwata A."/>
            <person name="Ogata H."/>
        </authorList>
    </citation>
    <scope>NUCLEOTIDE SEQUENCE [LARGE SCALE GENOMIC DNA]</scope>
    <source>
        <strain evidence="5">NIES 3701</strain>
    </source>
</reference>
<feature type="coiled-coil region" evidence="1">
    <location>
        <begin position="30"/>
        <end position="60"/>
    </location>
</feature>
<keyword evidence="3" id="KW-0472">Membrane</keyword>
<feature type="transmembrane region" description="Helical" evidence="3">
    <location>
        <begin position="210"/>
        <end position="232"/>
    </location>
</feature>
<comment type="caution">
    <text evidence="4">The sequence shown here is derived from an EMBL/GenBank/DDBJ whole genome shotgun (WGS) entry which is preliminary data.</text>
</comment>
<dbReference type="EMBL" id="BRXY01000079">
    <property type="protein sequence ID" value="GMH62718.1"/>
    <property type="molecule type" value="Genomic_DNA"/>
</dbReference>
<feature type="transmembrane region" description="Helical" evidence="3">
    <location>
        <begin position="498"/>
        <end position="517"/>
    </location>
</feature>
<proteinExistence type="predicted"/>
<organism evidence="4 5">
    <name type="scientific">Triparma strigata</name>
    <dbReference type="NCBI Taxonomy" id="1606541"/>
    <lineage>
        <taxon>Eukaryota</taxon>
        <taxon>Sar</taxon>
        <taxon>Stramenopiles</taxon>
        <taxon>Ochrophyta</taxon>
        <taxon>Bolidophyceae</taxon>
        <taxon>Parmales</taxon>
        <taxon>Triparmaceae</taxon>
        <taxon>Triparma</taxon>
    </lineage>
</organism>
<feature type="transmembrane region" description="Helical" evidence="3">
    <location>
        <begin position="360"/>
        <end position="380"/>
    </location>
</feature>
<feature type="transmembrane region" description="Helical" evidence="3">
    <location>
        <begin position="456"/>
        <end position="478"/>
    </location>
</feature>